<accession>A0AAD3DE61</accession>
<dbReference type="Proteomes" id="UP001054857">
    <property type="component" value="Unassembled WGS sequence"/>
</dbReference>
<evidence type="ECO:0000313" key="3">
    <source>
        <dbReference type="Proteomes" id="UP001054857"/>
    </source>
</evidence>
<protein>
    <submittedName>
        <fullName evidence="2">Uncharacterized protein</fullName>
    </submittedName>
</protein>
<proteinExistence type="predicted"/>
<organism evidence="2 3">
    <name type="scientific">Astrephomene gubernaculifera</name>
    <dbReference type="NCBI Taxonomy" id="47775"/>
    <lineage>
        <taxon>Eukaryota</taxon>
        <taxon>Viridiplantae</taxon>
        <taxon>Chlorophyta</taxon>
        <taxon>core chlorophytes</taxon>
        <taxon>Chlorophyceae</taxon>
        <taxon>CS clade</taxon>
        <taxon>Chlamydomonadales</taxon>
        <taxon>Astrephomenaceae</taxon>
        <taxon>Astrephomene</taxon>
    </lineage>
</organism>
<gene>
    <name evidence="2" type="ORF">Agub_g726</name>
</gene>
<evidence type="ECO:0000256" key="1">
    <source>
        <dbReference type="SAM" id="Phobius"/>
    </source>
</evidence>
<reference evidence="2 3" key="1">
    <citation type="journal article" date="2021" name="Sci. Rep.">
        <title>Genome sequencing of the multicellular alga Astrephomene provides insights into convergent evolution of germ-soma differentiation.</title>
        <authorList>
            <person name="Yamashita S."/>
            <person name="Yamamoto K."/>
            <person name="Matsuzaki R."/>
            <person name="Suzuki S."/>
            <person name="Yamaguchi H."/>
            <person name="Hirooka S."/>
            <person name="Minakuchi Y."/>
            <person name="Miyagishima S."/>
            <person name="Kawachi M."/>
            <person name="Toyoda A."/>
            <person name="Nozaki H."/>
        </authorList>
    </citation>
    <scope>NUCLEOTIDE SEQUENCE [LARGE SCALE GENOMIC DNA]</scope>
    <source>
        <strain evidence="2 3">NIES-4017</strain>
    </source>
</reference>
<feature type="transmembrane region" description="Helical" evidence="1">
    <location>
        <begin position="141"/>
        <end position="158"/>
    </location>
</feature>
<keyword evidence="3" id="KW-1185">Reference proteome</keyword>
<keyword evidence="1" id="KW-1133">Transmembrane helix</keyword>
<keyword evidence="1" id="KW-0472">Membrane</keyword>
<comment type="caution">
    <text evidence="2">The sequence shown here is derived from an EMBL/GenBank/DDBJ whole genome shotgun (WGS) entry which is preliminary data.</text>
</comment>
<sequence length="168" mass="18329">VIAIPGYAFYLFPQLIESCYSKQANLDTMLSPYLNANRGSLGYPASRKTPALPRLHKSLVRHQIRALSPKDGPTGVSEEPAAAPQETPYKEILLQAIKAEGQTTKDILGETTMAQLKAALGEDRAGKLFATLDAFLAHRRLATLVFAAVDVALVWVLVKVFRVATTHE</sequence>
<feature type="non-terminal residue" evidence="2">
    <location>
        <position position="1"/>
    </location>
</feature>
<name>A0AAD3DE61_9CHLO</name>
<dbReference type="AlphaFoldDB" id="A0AAD3DE61"/>
<evidence type="ECO:0000313" key="2">
    <source>
        <dbReference type="EMBL" id="GFR40169.1"/>
    </source>
</evidence>
<keyword evidence="1" id="KW-0812">Transmembrane</keyword>
<dbReference type="EMBL" id="BMAR01000001">
    <property type="protein sequence ID" value="GFR40169.1"/>
    <property type="molecule type" value="Genomic_DNA"/>
</dbReference>